<dbReference type="PANTHER" id="PTHR40758">
    <property type="entry name" value="CONSERVED PROTEIN"/>
    <property type="match status" value="1"/>
</dbReference>
<dbReference type="GO" id="GO:0016853">
    <property type="term" value="F:isomerase activity"/>
    <property type="evidence" value="ECO:0007669"/>
    <property type="project" value="UniProtKB-KW"/>
</dbReference>
<keyword evidence="3" id="KW-1185">Reference proteome</keyword>
<evidence type="ECO:0000313" key="2">
    <source>
        <dbReference type="EMBL" id="MBP0458544.1"/>
    </source>
</evidence>
<dbReference type="GO" id="GO:0005886">
    <property type="term" value="C:plasma membrane"/>
    <property type="evidence" value="ECO:0007669"/>
    <property type="project" value="TreeGrafter"/>
</dbReference>
<gene>
    <name evidence="2" type="ORF">JFN87_13680</name>
</gene>
<comment type="caution">
    <text evidence="2">The sequence shown here is derived from an EMBL/GenBank/DDBJ whole genome shotgun (WGS) entry which is preliminary data.</text>
</comment>
<dbReference type="Gene3D" id="1.20.120.450">
    <property type="entry name" value="dinb family like domain"/>
    <property type="match status" value="1"/>
</dbReference>
<dbReference type="Proteomes" id="UP000670475">
    <property type="component" value="Unassembled WGS sequence"/>
</dbReference>
<dbReference type="InterPro" id="IPR024344">
    <property type="entry name" value="MDMPI_metal-binding"/>
</dbReference>
<evidence type="ECO:0000313" key="3">
    <source>
        <dbReference type="Proteomes" id="UP000670475"/>
    </source>
</evidence>
<protein>
    <submittedName>
        <fullName evidence="2">Maleylpyruvate isomerase family mycothiol-dependent enzyme</fullName>
    </submittedName>
</protein>
<dbReference type="InterPro" id="IPR034660">
    <property type="entry name" value="DinB/YfiT-like"/>
</dbReference>
<feature type="domain" description="Mycothiol-dependent maleylpyruvate isomerase metal-binding" evidence="1">
    <location>
        <begin position="20"/>
        <end position="140"/>
    </location>
</feature>
<accession>A0A940RYD1</accession>
<evidence type="ECO:0000259" key="1">
    <source>
        <dbReference type="Pfam" id="PF11716"/>
    </source>
</evidence>
<dbReference type="Pfam" id="PF11716">
    <property type="entry name" value="MDMPI_N"/>
    <property type="match status" value="1"/>
</dbReference>
<dbReference type="NCBIfam" id="TIGR03083">
    <property type="entry name" value="maleylpyruvate isomerase family mycothiol-dependent enzyme"/>
    <property type="match status" value="1"/>
</dbReference>
<dbReference type="GO" id="GO:0046872">
    <property type="term" value="F:metal ion binding"/>
    <property type="evidence" value="ECO:0007669"/>
    <property type="project" value="InterPro"/>
</dbReference>
<dbReference type="EMBL" id="JAGIQL010000045">
    <property type="protein sequence ID" value="MBP0458544.1"/>
    <property type="molecule type" value="Genomic_DNA"/>
</dbReference>
<name>A0A940RYD1_9ACTN</name>
<keyword evidence="2" id="KW-0413">Isomerase</keyword>
<reference evidence="2" key="1">
    <citation type="submission" date="2021-03" db="EMBL/GenBank/DDBJ databases">
        <title>Whole genome sequence of Streptomyces bomunensis MMS17-BM035.</title>
        <authorList>
            <person name="Lee J.H."/>
        </authorList>
    </citation>
    <scope>NUCLEOTIDE SEQUENCE</scope>
    <source>
        <strain evidence="2">MMS17-BM035</strain>
    </source>
</reference>
<dbReference type="RefSeq" id="WP_209340300.1">
    <property type="nucleotide sequence ID" value="NZ_JAGIQL010000045.1"/>
</dbReference>
<proteinExistence type="predicted"/>
<dbReference type="SUPFAM" id="SSF109854">
    <property type="entry name" value="DinB/YfiT-like putative metalloenzymes"/>
    <property type="match status" value="1"/>
</dbReference>
<sequence>MTQAPAFEDLLALVQDRSAATLRGSVAGAPDLDVRVPSCPDWSLRDLVEHVAEVHRFWAAVVAAGPSEKPPVVAPAVDTLSADLSARSASATQELIAALRAAGPSVGCWTWWGGSDVPATSGAVARHQVQEASIHAFDAQLATGTAQPVPAVAALDGIAEFVGVSHGTAGRWPHEPTRIGLHAAEGGSWLLDSTESGSHLVDGRHEADADVHGSASDLLLTLHRRPTLGSLRYEGDRAALENLLNWPDLD</sequence>
<organism evidence="2 3">
    <name type="scientific">Streptomyces montanisoli</name>
    <dbReference type="NCBI Taxonomy" id="2798581"/>
    <lineage>
        <taxon>Bacteria</taxon>
        <taxon>Bacillati</taxon>
        <taxon>Actinomycetota</taxon>
        <taxon>Actinomycetes</taxon>
        <taxon>Kitasatosporales</taxon>
        <taxon>Streptomycetaceae</taxon>
        <taxon>Streptomyces</taxon>
    </lineage>
</organism>
<dbReference type="PANTHER" id="PTHR40758:SF1">
    <property type="entry name" value="CONSERVED PROTEIN"/>
    <property type="match status" value="1"/>
</dbReference>
<dbReference type="InterPro" id="IPR017517">
    <property type="entry name" value="Maleyloyr_isom"/>
</dbReference>
<dbReference type="AlphaFoldDB" id="A0A940RYD1"/>